<accession>A0A6A6YYN5</accession>
<sequence>MKRPPKLRDGRRDAFSEKNMSAGRDSSDGIMDRPIHWLLGRSGAGHGRHVYYSLAFLWASLTLSALHHHSRHRIQRTHRLFSPTTSR</sequence>
<evidence type="ECO:0000313" key="4">
    <source>
        <dbReference type="RefSeq" id="XP_033580573.1"/>
    </source>
</evidence>
<dbReference type="AlphaFoldDB" id="A0A6A6YYN5"/>
<feature type="region of interest" description="Disordered" evidence="1">
    <location>
        <begin position="1"/>
        <end position="27"/>
    </location>
</feature>
<dbReference type="Proteomes" id="UP000504636">
    <property type="component" value="Unplaced"/>
</dbReference>
<name>A0A6A6YYN5_9PEZI</name>
<evidence type="ECO:0000313" key="3">
    <source>
        <dbReference type="Proteomes" id="UP000504636"/>
    </source>
</evidence>
<evidence type="ECO:0000313" key="2">
    <source>
        <dbReference type="EMBL" id="KAF2813609.1"/>
    </source>
</evidence>
<dbReference type="EMBL" id="MU003696">
    <property type="protein sequence ID" value="KAF2813609.1"/>
    <property type="molecule type" value="Genomic_DNA"/>
</dbReference>
<evidence type="ECO:0000256" key="1">
    <source>
        <dbReference type="SAM" id="MobiDB-lite"/>
    </source>
</evidence>
<organism evidence="2">
    <name type="scientific">Mytilinidion resinicola</name>
    <dbReference type="NCBI Taxonomy" id="574789"/>
    <lineage>
        <taxon>Eukaryota</taxon>
        <taxon>Fungi</taxon>
        <taxon>Dikarya</taxon>
        <taxon>Ascomycota</taxon>
        <taxon>Pezizomycotina</taxon>
        <taxon>Dothideomycetes</taxon>
        <taxon>Pleosporomycetidae</taxon>
        <taxon>Mytilinidiales</taxon>
        <taxon>Mytilinidiaceae</taxon>
        <taxon>Mytilinidion</taxon>
    </lineage>
</organism>
<dbReference type="RefSeq" id="XP_033580573.1">
    <property type="nucleotide sequence ID" value="XM_033713773.1"/>
</dbReference>
<reference evidence="4" key="3">
    <citation type="submission" date="2025-04" db="UniProtKB">
        <authorList>
            <consortium name="RefSeq"/>
        </authorList>
    </citation>
    <scope>IDENTIFICATION</scope>
    <source>
        <strain evidence="4">CBS 304.34</strain>
    </source>
</reference>
<protein>
    <submittedName>
        <fullName evidence="2 4">Uncharacterized protein</fullName>
    </submittedName>
</protein>
<reference evidence="4" key="2">
    <citation type="submission" date="2020-04" db="EMBL/GenBank/DDBJ databases">
        <authorList>
            <consortium name="NCBI Genome Project"/>
        </authorList>
    </citation>
    <scope>NUCLEOTIDE SEQUENCE</scope>
    <source>
        <strain evidence="4">CBS 304.34</strain>
    </source>
</reference>
<gene>
    <name evidence="2 4" type="ORF">BDZ99DRAFT_259501</name>
</gene>
<reference evidence="2 4" key="1">
    <citation type="journal article" date="2020" name="Stud. Mycol.">
        <title>101 Dothideomycetes genomes: a test case for predicting lifestyles and emergence of pathogens.</title>
        <authorList>
            <person name="Haridas S."/>
            <person name="Albert R."/>
            <person name="Binder M."/>
            <person name="Bloem J."/>
            <person name="Labutti K."/>
            <person name="Salamov A."/>
            <person name="Andreopoulos B."/>
            <person name="Baker S."/>
            <person name="Barry K."/>
            <person name="Bills G."/>
            <person name="Bluhm B."/>
            <person name="Cannon C."/>
            <person name="Castanera R."/>
            <person name="Culley D."/>
            <person name="Daum C."/>
            <person name="Ezra D."/>
            <person name="Gonzalez J."/>
            <person name="Henrissat B."/>
            <person name="Kuo A."/>
            <person name="Liang C."/>
            <person name="Lipzen A."/>
            <person name="Lutzoni F."/>
            <person name="Magnuson J."/>
            <person name="Mondo S."/>
            <person name="Nolan M."/>
            <person name="Ohm R."/>
            <person name="Pangilinan J."/>
            <person name="Park H.-J."/>
            <person name="Ramirez L."/>
            <person name="Alfaro M."/>
            <person name="Sun H."/>
            <person name="Tritt A."/>
            <person name="Yoshinaga Y."/>
            <person name="Zwiers L.-H."/>
            <person name="Turgeon B."/>
            <person name="Goodwin S."/>
            <person name="Spatafora J."/>
            <person name="Crous P."/>
            <person name="Grigoriev I."/>
        </authorList>
    </citation>
    <scope>NUCLEOTIDE SEQUENCE</scope>
    <source>
        <strain evidence="2 4">CBS 304.34</strain>
    </source>
</reference>
<keyword evidence="3" id="KW-1185">Reference proteome</keyword>
<dbReference type="GeneID" id="54454666"/>
<proteinExistence type="predicted"/>
<feature type="compositionally biased region" description="Basic and acidic residues" evidence="1">
    <location>
        <begin position="1"/>
        <end position="16"/>
    </location>
</feature>